<dbReference type="AlphaFoldDB" id="A0A6B3LA67"/>
<evidence type="ECO:0000256" key="1">
    <source>
        <dbReference type="ARBA" id="ARBA00004141"/>
    </source>
</evidence>
<dbReference type="GO" id="GO:0016020">
    <property type="term" value="C:membrane"/>
    <property type="evidence" value="ECO:0007669"/>
    <property type="project" value="UniProtKB-SubCell"/>
</dbReference>
<dbReference type="InterPro" id="IPR003362">
    <property type="entry name" value="Bact_transf"/>
</dbReference>
<reference evidence="8 9" key="1">
    <citation type="submission" date="2020-12" db="EMBL/GenBank/DDBJ databases">
        <title>Sulforoseuscoccus oceanibium gen. nov., sp. nov., a representative of the phylum Verrucomicrobia with special cytoplasmic membrane, and proposal of Sulforoseuscoccusaceae fam. nov.</title>
        <authorList>
            <person name="Xi F."/>
        </authorList>
    </citation>
    <scope>NUCLEOTIDE SEQUENCE [LARGE SCALE GENOMIC DNA]</scope>
    <source>
        <strain evidence="8 9">T37</strain>
    </source>
</reference>
<comment type="similarity">
    <text evidence="2">Belongs to the bacterial sugar transferase family.</text>
</comment>
<dbReference type="InterPro" id="IPR017475">
    <property type="entry name" value="EPS_sugar_tfrase"/>
</dbReference>
<name>A0A6B3LA67_9BACT</name>
<dbReference type="PANTHER" id="PTHR30576">
    <property type="entry name" value="COLANIC BIOSYNTHESIS UDP-GLUCOSE LIPID CARRIER TRANSFERASE"/>
    <property type="match status" value="1"/>
</dbReference>
<sequence length="470" mass="53891">MNKNAISTQALQLIDAALVLLAAFLSEKIWQHSWEWLDSFERIVIERKSSDGFTQLGNNVWVVAVFIPLVLEMFGFYKQRYKRSLRRAVVPIFETFMVIFFLLGVITMFFKLDLPHRPTLVMVPSIFTVLVLLREWGLQAYYRHVATHDEAKIQVILAGAPGAIEEWEASLKRADRDRMHVVQRFNLRDHDELELDSMLASHPAERVVFLVRDIAFDKVTKAVETAELQGVEAWIAADFVRARIAKPTFDLFNGQSMLVLRSTPSLSWALLAKDFFDRISAAVLLVMSSPIWLIAAAGIMISNPGPVFFRQRRAGRYGKPFGMWKFRTMYQDAEARLAEVKEKAGNEMDGPVFKLEKDPRVFKFGEILRRTSIDELPQLINVLKGEMSMVGPRPLPIYEVAAFERSAHRRRLSVKPGITCTWQAGGRNKITSFEEWVQMDLEYIDNWSLWEDFKIVLMTVPAVLFGKGAK</sequence>
<dbReference type="PANTHER" id="PTHR30576:SF10">
    <property type="entry name" value="SLL5057 PROTEIN"/>
    <property type="match status" value="1"/>
</dbReference>
<evidence type="ECO:0000259" key="7">
    <source>
        <dbReference type="Pfam" id="PF02397"/>
    </source>
</evidence>
<gene>
    <name evidence="8" type="ORF">G3M56_003310</name>
</gene>
<keyword evidence="9" id="KW-1185">Reference proteome</keyword>
<evidence type="ECO:0000313" key="8">
    <source>
        <dbReference type="EMBL" id="QQL45631.1"/>
    </source>
</evidence>
<keyword evidence="3 8" id="KW-0808">Transferase</keyword>
<evidence type="ECO:0000256" key="6">
    <source>
        <dbReference type="ARBA" id="ARBA00023136"/>
    </source>
</evidence>
<keyword evidence="4" id="KW-0812">Transmembrane</keyword>
<keyword evidence="6" id="KW-0472">Membrane</keyword>
<organism evidence="8 9">
    <name type="scientific">Sulfuriroseicoccus oceanibius</name>
    <dbReference type="NCBI Taxonomy" id="2707525"/>
    <lineage>
        <taxon>Bacteria</taxon>
        <taxon>Pseudomonadati</taxon>
        <taxon>Verrucomicrobiota</taxon>
        <taxon>Verrucomicrobiia</taxon>
        <taxon>Verrucomicrobiales</taxon>
        <taxon>Verrucomicrobiaceae</taxon>
        <taxon>Sulfuriroseicoccus</taxon>
    </lineage>
</organism>
<dbReference type="KEGG" id="soa:G3M56_003310"/>
<dbReference type="EMBL" id="CP066776">
    <property type="protein sequence ID" value="QQL45631.1"/>
    <property type="molecule type" value="Genomic_DNA"/>
</dbReference>
<accession>A0A6B3LA67</accession>
<dbReference type="RefSeq" id="WP_164363286.1">
    <property type="nucleotide sequence ID" value="NZ_CP066776.1"/>
</dbReference>
<evidence type="ECO:0000256" key="2">
    <source>
        <dbReference type="ARBA" id="ARBA00006464"/>
    </source>
</evidence>
<dbReference type="Proteomes" id="UP000475117">
    <property type="component" value="Chromosome"/>
</dbReference>
<feature type="domain" description="Bacterial sugar transferase" evidence="7">
    <location>
        <begin position="273"/>
        <end position="464"/>
    </location>
</feature>
<dbReference type="GO" id="GO:0016780">
    <property type="term" value="F:phosphotransferase activity, for other substituted phosphate groups"/>
    <property type="evidence" value="ECO:0007669"/>
    <property type="project" value="TreeGrafter"/>
</dbReference>
<evidence type="ECO:0000256" key="4">
    <source>
        <dbReference type="ARBA" id="ARBA00022692"/>
    </source>
</evidence>
<dbReference type="Pfam" id="PF02397">
    <property type="entry name" value="Bac_transf"/>
    <property type="match status" value="1"/>
</dbReference>
<proteinExistence type="inferred from homology"/>
<dbReference type="NCBIfam" id="TIGR03025">
    <property type="entry name" value="EPS_sugtrans"/>
    <property type="match status" value="1"/>
</dbReference>
<keyword evidence="5" id="KW-1133">Transmembrane helix</keyword>
<protein>
    <submittedName>
        <fullName evidence="8">Sugar transferase</fullName>
    </submittedName>
</protein>
<evidence type="ECO:0000256" key="5">
    <source>
        <dbReference type="ARBA" id="ARBA00022989"/>
    </source>
</evidence>
<comment type="subcellular location">
    <subcellularLocation>
        <location evidence="1">Membrane</location>
        <topology evidence="1">Multi-pass membrane protein</topology>
    </subcellularLocation>
</comment>
<evidence type="ECO:0000313" key="9">
    <source>
        <dbReference type="Proteomes" id="UP000475117"/>
    </source>
</evidence>
<evidence type="ECO:0000256" key="3">
    <source>
        <dbReference type="ARBA" id="ARBA00022679"/>
    </source>
</evidence>